<dbReference type="SUPFAM" id="SSF53335">
    <property type="entry name" value="S-adenosyl-L-methionine-dependent methyltransferases"/>
    <property type="match status" value="1"/>
</dbReference>
<keyword evidence="7" id="KW-0819">tRNA processing</keyword>
<feature type="domain" description="SAM-dependent MTase RsmB/NOP-type" evidence="12">
    <location>
        <begin position="54"/>
        <end position="468"/>
    </location>
</feature>
<feature type="binding site" evidence="10">
    <location>
        <begin position="172"/>
        <end position="178"/>
    </location>
    <ligand>
        <name>S-adenosyl-L-methionine</name>
        <dbReference type="ChEBI" id="CHEBI:59789"/>
    </ligand>
</feature>
<evidence type="ECO:0000256" key="4">
    <source>
        <dbReference type="ARBA" id="ARBA00022603"/>
    </source>
</evidence>
<feature type="compositionally biased region" description="Basic and acidic residues" evidence="11">
    <location>
        <begin position="811"/>
        <end position="822"/>
    </location>
</feature>
<keyword evidence="9" id="KW-0539">Nucleus</keyword>
<accession>A0AAF0DAW1</accession>
<dbReference type="InterPro" id="IPR018314">
    <property type="entry name" value="RsmB/NOL1/NOP2-like_CS"/>
</dbReference>
<dbReference type="InterPro" id="IPR057285">
    <property type="entry name" value="Pre-PUA_NSUN2"/>
</dbReference>
<sequence>MGKRGKKLTDHIVCKFGHRGTRPTNYAPIERHNEKFESYYNSLQIVPEDEKGQFWDALRRELPNSFRFTGSRKHALAVQERLKDFYIPNITSIRYEGELVEPPKPVTWYPDQLAWAMTTPKQVVRRFPPFASFHKFLVSETEVGNISRQEIVSMIPPLLLDVRPGMAVLDMCAAPGSKSAQLMEMIHAGEEERMEKMADKLESYDAEATHPREVEVCDLLNGESEFEDDGRSTGLLIANDSDYKRAHMLIHQMKRLNSPNLLVTNHDATMYPSIRLPPLPAADGKRTPNRYLKFDRILADVPCSGDGTTRKNISVWKDWNPANAIGLHPTQNRILVRALQMLKPGGRVVYSTCSMNPIENEAVIASAIHRCGGPEKVEIIDCSNELRGLKRSAGLASWTLMDKQGRIWNSWKDVEDEVKRGNEAIQRIAEGMFPPSAENELIDLTRCMRVYPHQQDTGGFFIAVLEKKSEIRARPEGQKSSASKIAETERGDSQTSIPAQTASSNTGTVSEVVRNGHSVDSEAPEKASSPAKRSSDHLDGEPETKRARLSDGTITEACSAATKAGRVPLKEPETAISHPTKQKARQPFEEPFKYLDPRLQEFDMIYKFYNLSPQFPRDRFMVRNAEGRPSKTIYYTTSLARDILTENEGTGLKFVHCGVKMFVKQDVQRADVCPWRIQKDGLTLLEPWIGTGRTVRAYKKETLRKLLVEMFPKVNDGGWKELGELGEWARDIDMGCCVLKLEPTNNEDGFHERMVLPLWRSLYSLNLMLPKEERRAMLLRLFNDETPLVNITQKNNAGAAQMKEDDGPEAPQERGIDQKSEIPGDVLPSREEEDAINKESLVFGNEEQDVMNARETYLTVEEEADAMNTTV</sequence>
<dbReference type="PANTHER" id="PTHR22808">
    <property type="entry name" value="NCL1 YEAST -RELATED NOL1/NOP2/FMU SUN DOMAIN-CONTAINING"/>
    <property type="match status" value="1"/>
</dbReference>
<evidence type="ECO:0000256" key="10">
    <source>
        <dbReference type="PROSITE-ProRule" id="PRU01023"/>
    </source>
</evidence>
<evidence type="ECO:0000256" key="8">
    <source>
        <dbReference type="ARBA" id="ARBA00022884"/>
    </source>
</evidence>
<dbReference type="InterPro" id="IPR057286">
    <property type="entry name" value="PUA_NSUN2"/>
</dbReference>
<feature type="region of interest" description="Disordered" evidence="11">
    <location>
        <begin position="795"/>
        <end position="842"/>
    </location>
</feature>
<feature type="active site" description="Nucleophile" evidence="10">
    <location>
        <position position="353"/>
    </location>
</feature>
<dbReference type="InterPro" id="IPR049560">
    <property type="entry name" value="MeTrfase_RsmB-F_NOP2_cat"/>
</dbReference>
<dbReference type="PRINTS" id="PR02011">
    <property type="entry name" value="RCMTNCL1"/>
</dbReference>
<keyword evidence="3" id="KW-0820">tRNA-binding</keyword>
<evidence type="ECO:0000259" key="12">
    <source>
        <dbReference type="PROSITE" id="PS51686"/>
    </source>
</evidence>
<dbReference type="EC" id="2.1.1.202" evidence="13"/>
<dbReference type="EMBL" id="CP120627">
    <property type="protein sequence ID" value="WEW54888.1"/>
    <property type="molecule type" value="Genomic_DNA"/>
</dbReference>
<evidence type="ECO:0000256" key="9">
    <source>
        <dbReference type="ARBA" id="ARBA00023242"/>
    </source>
</evidence>
<organism evidence="13 14">
    <name type="scientific">Emydomyces testavorans</name>
    <dbReference type="NCBI Taxonomy" id="2070801"/>
    <lineage>
        <taxon>Eukaryota</taxon>
        <taxon>Fungi</taxon>
        <taxon>Dikarya</taxon>
        <taxon>Ascomycota</taxon>
        <taxon>Pezizomycotina</taxon>
        <taxon>Eurotiomycetes</taxon>
        <taxon>Eurotiomycetidae</taxon>
        <taxon>Onygenales</taxon>
        <taxon>Nannizziopsiaceae</taxon>
        <taxon>Emydomyces</taxon>
    </lineage>
</organism>
<dbReference type="GO" id="GO:0000049">
    <property type="term" value="F:tRNA binding"/>
    <property type="evidence" value="ECO:0007669"/>
    <property type="project" value="UniProtKB-KW"/>
</dbReference>
<evidence type="ECO:0000256" key="1">
    <source>
        <dbReference type="ARBA" id="ARBA00004123"/>
    </source>
</evidence>
<proteinExistence type="inferred from homology"/>
<dbReference type="InterPro" id="IPR023270">
    <property type="entry name" value="RCMT_NCL1"/>
</dbReference>
<evidence type="ECO:0000256" key="6">
    <source>
        <dbReference type="ARBA" id="ARBA00022691"/>
    </source>
</evidence>
<dbReference type="Proteomes" id="UP001219355">
    <property type="component" value="Chromosome 1"/>
</dbReference>
<dbReference type="GO" id="GO:0005737">
    <property type="term" value="C:cytoplasm"/>
    <property type="evidence" value="ECO:0007669"/>
    <property type="project" value="TreeGrafter"/>
</dbReference>
<dbReference type="PRINTS" id="PR02008">
    <property type="entry name" value="RCMTFAMILY"/>
</dbReference>
<evidence type="ECO:0000313" key="14">
    <source>
        <dbReference type="Proteomes" id="UP001219355"/>
    </source>
</evidence>
<dbReference type="Pfam" id="PF25378">
    <property type="entry name" value="PUA_NSUN2"/>
    <property type="match status" value="1"/>
</dbReference>
<dbReference type="PROSITE" id="PS51686">
    <property type="entry name" value="SAM_MT_RSMB_NOP"/>
    <property type="match status" value="1"/>
</dbReference>
<comment type="similarity">
    <text evidence="2 10">Belongs to the class I-like SAM-binding methyltransferase superfamily. RsmB/NOP family.</text>
</comment>
<feature type="binding site" evidence="10">
    <location>
        <position position="267"/>
    </location>
    <ligand>
        <name>S-adenosyl-L-methionine</name>
        <dbReference type="ChEBI" id="CHEBI:59789"/>
    </ligand>
</feature>
<feature type="binding site" evidence="10">
    <location>
        <position position="300"/>
    </location>
    <ligand>
        <name>S-adenosyl-L-methionine</name>
        <dbReference type="ChEBI" id="CHEBI:59789"/>
    </ligand>
</feature>
<keyword evidence="4 10" id="KW-0489">Methyltransferase</keyword>
<protein>
    <submittedName>
        <fullName evidence="13">tRNA (Cytosine-5-)-methyltransferase ncl1</fullName>
        <ecNumber evidence="13">2.1.1.202</ecNumber>
    </submittedName>
</protein>
<feature type="binding site" evidence="10">
    <location>
        <position position="240"/>
    </location>
    <ligand>
        <name>S-adenosyl-L-methionine</name>
        <dbReference type="ChEBI" id="CHEBI:59789"/>
    </ligand>
</feature>
<evidence type="ECO:0000256" key="2">
    <source>
        <dbReference type="ARBA" id="ARBA00007494"/>
    </source>
</evidence>
<dbReference type="InterPro" id="IPR023267">
    <property type="entry name" value="RCMT"/>
</dbReference>
<dbReference type="Pfam" id="PF01189">
    <property type="entry name" value="Methyltr_RsmB-F"/>
    <property type="match status" value="1"/>
</dbReference>
<dbReference type="Gene3D" id="3.40.50.150">
    <property type="entry name" value="Vaccinia Virus protein VP39"/>
    <property type="match status" value="1"/>
</dbReference>
<dbReference type="PROSITE" id="PS01153">
    <property type="entry name" value="NOL1_NOP2_SUN"/>
    <property type="match status" value="1"/>
</dbReference>
<feature type="compositionally biased region" description="Polar residues" evidence="11">
    <location>
        <begin position="493"/>
        <end position="509"/>
    </location>
</feature>
<dbReference type="PANTHER" id="PTHR22808:SF1">
    <property type="entry name" value="RNA CYTOSINE-C(5)-METHYLTRANSFERASE NSUN2-RELATED"/>
    <property type="match status" value="1"/>
</dbReference>
<comment type="subcellular location">
    <subcellularLocation>
        <location evidence="1">Nucleus</location>
    </subcellularLocation>
</comment>
<keyword evidence="6 10" id="KW-0949">S-adenosyl-L-methionine</keyword>
<dbReference type="GO" id="GO:0016428">
    <property type="term" value="F:tRNA (cytidine-5-)-methyltransferase activity"/>
    <property type="evidence" value="ECO:0007669"/>
    <property type="project" value="InterPro"/>
</dbReference>
<evidence type="ECO:0000256" key="7">
    <source>
        <dbReference type="ARBA" id="ARBA00022694"/>
    </source>
</evidence>
<name>A0AAF0DAW1_9EURO</name>
<dbReference type="InterPro" id="IPR001678">
    <property type="entry name" value="MeTrfase_RsmB-F_NOP2_dom"/>
</dbReference>
<dbReference type="GO" id="GO:0005634">
    <property type="term" value="C:nucleus"/>
    <property type="evidence" value="ECO:0007669"/>
    <property type="project" value="UniProtKB-SubCell"/>
</dbReference>
<reference evidence="13" key="1">
    <citation type="submission" date="2023-03" db="EMBL/GenBank/DDBJ databases">
        <title>Emydomyces testavorans Genome Sequence.</title>
        <authorList>
            <person name="Hoyer L."/>
        </authorList>
    </citation>
    <scope>NUCLEOTIDE SEQUENCE</scope>
    <source>
        <strain evidence="13">16-2883</strain>
    </source>
</reference>
<keyword evidence="5 10" id="KW-0808">Transferase</keyword>
<feature type="region of interest" description="Disordered" evidence="11">
    <location>
        <begin position="472"/>
        <end position="554"/>
    </location>
</feature>
<dbReference type="InterPro" id="IPR029063">
    <property type="entry name" value="SAM-dependent_MTases_sf"/>
</dbReference>
<evidence type="ECO:0000256" key="3">
    <source>
        <dbReference type="ARBA" id="ARBA00022555"/>
    </source>
</evidence>
<dbReference type="Pfam" id="PF25376">
    <property type="entry name" value="Pre-PUA_NSUN2"/>
    <property type="match status" value="1"/>
</dbReference>
<evidence type="ECO:0000256" key="11">
    <source>
        <dbReference type="SAM" id="MobiDB-lite"/>
    </source>
</evidence>
<gene>
    <name evidence="13" type="primary">NCL1</name>
    <name evidence="13" type="ORF">PRK78_000315</name>
</gene>
<keyword evidence="14" id="KW-1185">Reference proteome</keyword>
<dbReference type="AlphaFoldDB" id="A0AAF0DAW1"/>
<evidence type="ECO:0000313" key="13">
    <source>
        <dbReference type="EMBL" id="WEW54888.1"/>
    </source>
</evidence>
<dbReference type="GO" id="GO:0030488">
    <property type="term" value="P:tRNA methylation"/>
    <property type="evidence" value="ECO:0007669"/>
    <property type="project" value="TreeGrafter"/>
</dbReference>
<keyword evidence="8 10" id="KW-0694">RNA-binding</keyword>
<evidence type="ECO:0000256" key="5">
    <source>
        <dbReference type="ARBA" id="ARBA00022679"/>
    </source>
</evidence>
<feature type="compositionally biased region" description="Basic and acidic residues" evidence="11">
    <location>
        <begin position="533"/>
        <end position="549"/>
    </location>
</feature>